<evidence type="ECO:0000256" key="2">
    <source>
        <dbReference type="ARBA" id="ARBA00033021"/>
    </source>
</evidence>
<name>A0A2D3T395_9ENTR</name>
<accession>A0A2D3T395</accession>
<dbReference type="GeneID" id="66260744"/>
<dbReference type="RefSeq" id="WP_015873453.1">
    <property type="nucleotide sequence ID" value="NZ_CADIJI010000050.1"/>
</dbReference>
<gene>
    <name evidence="6" type="ORF">BJP41_08070</name>
    <name evidence="5" type="ORF">CJJ18_07595</name>
</gene>
<evidence type="ECO:0000313" key="7">
    <source>
        <dbReference type="Proteomes" id="UP000230008"/>
    </source>
</evidence>
<protein>
    <recommendedName>
        <fullName evidence="1">NAD(+)--protein-arginine ADP-ribosyltransferase</fullName>
        <ecNumber evidence="1">2.4.2.31</ecNumber>
    </recommendedName>
    <alternativeName>
        <fullName evidence="2">NAD(+)--arginine ADP-ribosyltransferase</fullName>
    </alternativeName>
</protein>
<reference evidence="7" key="1">
    <citation type="submission" date="2016-10" db="EMBL/GenBank/DDBJ databases">
        <authorList>
            <person name="Chevignon G."/>
        </authorList>
    </citation>
    <scope>NUCLEOTIDE SEQUENCE [LARGE SCALE GENOMIC DNA]</scope>
    <source>
        <strain evidence="7">A2C</strain>
    </source>
</reference>
<feature type="domain" description="ADP ribosyltransferase" evidence="4">
    <location>
        <begin position="78"/>
        <end position="225"/>
    </location>
</feature>
<dbReference type="Proteomes" id="UP000792865">
    <property type="component" value="Chromosome"/>
</dbReference>
<dbReference type="InterPro" id="IPR003540">
    <property type="entry name" value="ADP-ribosyltransferase"/>
</dbReference>
<proteinExistence type="predicted"/>
<organism evidence="6 7">
    <name type="scientific">Candidatus Williamhamiltonella defendens</name>
    <dbReference type="NCBI Taxonomy" id="138072"/>
    <lineage>
        <taxon>Bacteria</taxon>
        <taxon>Pseudomonadati</taxon>
        <taxon>Pseudomonadota</taxon>
        <taxon>Gammaproteobacteria</taxon>
        <taxon>Enterobacterales</taxon>
        <taxon>Enterobacteriaceae</taxon>
        <taxon>aphid secondary symbionts</taxon>
        <taxon>Candidatus Williamhamiltonella</taxon>
    </lineage>
</organism>
<sequence>MPLSFSRTIATKNIVNSGSLLPYNTVSAADISSNLFKEIINVNNSKHTLSNETLKQILIDSFDPAPFINSSNLFNDFEILSIRIYTGPAYKKLNEDLRNNNQLDKKNSALNEGLNSAFKKIPINQKHIKTYRISDFNDFKSEGQTSQDAGYLSTSLDAELIKDIIYIPGGTASIIFGKSGICIDDFAVLSDEREVLYNKDTEFNILFKVKDENGTTKRVLEETILPKNTGKEERLIEALILP</sequence>
<dbReference type="Gene3D" id="3.90.176.10">
    <property type="entry name" value="Toxin ADP-ribosyltransferase, Chain A, domain 1"/>
    <property type="match status" value="1"/>
</dbReference>
<dbReference type="AlphaFoldDB" id="A0A2D3T395"/>
<dbReference type="Pfam" id="PF03496">
    <property type="entry name" value="ADPrib_exo_Tox"/>
    <property type="match status" value="1"/>
</dbReference>
<dbReference type="PROSITE" id="PS51996">
    <property type="entry name" value="TR_MART"/>
    <property type="match status" value="1"/>
</dbReference>
<evidence type="ECO:0000259" key="4">
    <source>
        <dbReference type="Pfam" id="PF03496"/>
    </source>
</evidence>
<reference evidence="6" key="4">
    <citation type="journal article" date="2018" name="Genome Biol. Evol.">
        <title>Culture-Facilitated Comparative Genomics of the Facultative Symbiont Hamiltonella defensa.</title>
        <authorList>
            <person name="Chevignon G."/>
            <person name="Boyd B.M."/>
            <person name="Brandt J.W."/>
            <person name="Oliver K.M."/>
            <person name="Strand M.R."/>
        </authorList>
    </citation>
    <scope>NUCLEOTIDE SEQUENCE</scope>
    <source>
        <strain evidence="6">A2C</strain>
    </source>
</reference>
<dbReference type="SUPFAM" id="SSF56399">
    <property type="entry name" value="ADP-ribosylation"/>
    <property type="match status" value="1"/>
</dbReference>
<dbReference type="GO" id="GO:0106274">
    <property type="term" value="F:NAD+-protein-arginine ADP-ribosyltransferase activity"/>
    <property type="evidence" value="ECO:0007669"/>
    <property type="project" value="UniProtKB-EC"/>
</dbReference>
<dbReference type="EMBL" id="CP022932">
    <property type="protein sequence ID" value="ASV33871.1"/>
    <property type="molecule type" value="Genomic_DNA"/>
</dbReference>
<dbReference type="Proteomes" id="UP000230008">
    <property type="component" value="Chromosome"/>
</dbReference>
<comment type="catalytic activity">
    <reaction evidence="3">
        <text>L-arginyl-[protein] + NAD(+) = N(omega)-(ADP-D-ribosyl)-L-arginyl-[protein] + nicotinamide + H(+)</text>
        <dbReference type="Rhea" id="RHEA:19149"/>
        <dbReference type="Rhea" id="RHEA-COMP:10532"/>
        <dbReference type="Rhea" id="RHEA-COMP:15087"/>
        <dbReference type="ChEBI" id="CHEBI:15378"/>
        <dbReference type="ChEBI" id="CHEBI:17154"/>
        <dbReference type="ChEBI" id="CHEBI:29965"/>
        <dbReference type="ChEBI" id="CHEBI:57540"/>
        <dbReference type="ChEBI" id="CHEBI:142554"/>
        <dbReference type="EC" id="2.4.2.31"/>
    </reaction>
</comment>
<evidence type="ECO:0000256" key="1">
    <source>
        <dbReference type="ARBA" id="ARBA00012031"/>
    </source>
</evidence>
<dbReference type="EC" id="2.4.2.31" evidence="1"/>
<evidence type="ECO:0000313" key="5">
    <source>
        <dbReference type="EMBL" id="ASV33871.1"/>
    </source>
</evidence>
<reference evidence="5" key="2">
    <citation type="submission" date="2017-08" db="EMBL/GenBank/DDBJ databases">
        <title>Genome sequence of Candidatus Hamiltonella defensa from Acyrthosiphon pisum strain MI47.</title>
        <authorList>
            <person name="Patel V.A."/>
            <person name="Chevignon G."/>
            <person name="Russell J.A."/>
            <person name="Oliver K.M."/>
        </authorList>
    </citation>
    <scope>NUCLEOTIDE SEQUENCE</scope>
    <source>
        <strain evidence="5">MI47</strain>
    </source>
</reference>
<evidence type="ECO:0000256" key="3">
    <source>
        <dbReference type="ARBA" id="ARBA00047597"/>
    </source>
</evidence>
<dbReference type="GO" id="GO:0005576">
    <property type="term" value="C:extracellular region"/>
    <property type="evidence" value="ECO:0007669"/>
    <property type="project" value="InterPro"/>
</dbReference>
<evidence type="ECO:0000313" key="6">
    <source>
        <dbReference type="EMBL" id="ATW30279.1"/>
    </source>
</evidence>
<dbReference type="EMBL" id="CP017606">
    <property type="protein sequence ID" value="ATW30279.1"/>
    <property type="molecule type" value="Genomic_DNA"/>
</dbReference>
<dbReference type="OMA" id="FRIHSIN"/>
<reference evidence="7" key="3">
    <citation type="submission" date="2017-11" db="EMBL/GenBank/DDBJ databases">
        <title>PacBio sequencing of new strain of the secondary endosymbiont Candidatus Hamiltonella defensa.</title>
        <authorList>
            <person name="Strand M.R."/>
            <person name="Oliver K."/>
        </authorList>
    </citation>
    <scope>NUCLEOTIDE SEQUENCE [LARGE SCALE GENOMIC DNA]</scope>
    <source>
        <strain evidence="7">A2C</strain>
    </source>
</reference>